<keyword evidence="1" id="KW-0472">Membrane</keyword>
<feature type="transmembrane region" description="Helical" evidence="1">
    <location>
        <begin position="23"/>
        <end position="46"/>
    </location>
</feature>
<sequence>MHCPFRLSNILVYRLPKPTGRRGSLFCCLIMSNLWLRVCHVMHAQWCSLFKPYRDLKSTFSSRGSYISVEFAVFFSSVYFSFGRWYVLYYFDDCQYKGANIWLHFTCLMYALGTFKFSWISGNSQVDTVICYWIGSS</sequence>
<gene>
    <name evidence="2" type="ORF">SAY86_020992</name>
</gene>
<name>A0AAN7M769_TRANT</name>
<organism evidence="2 3">
    <name type="scientific">Trapa natans</name>
    <name type="common">Water chestnut</name>
    <dbReference type="NCBI Taxonomy" id="22666"/>
    <lineage>
        <taxon>Eukaryota</taxon>
        <taxon>Viridiplantae</taxon>
        <taxon>Streptophyta</taxon>
        <taxon>Embryophyta</taxon>
        <taxon>Tracheophyta</taxon>
        <taxon>Spermatophyta</taxon>
        <taxon>Magnoliopsida</taxon>
        <taxon>eudicotyledons</taxon>
        <taxon>Gunneridae</taxon>
        <taxon>Pentapetalae</taxon>
        <taxon>rosids</taxon>
        <taxon>malvids</taxon>
        <taxon>Myrtales</taxon>
        <taxon>Lythraceae</taxon>
        <taxon>Trapa</taxon>
    </lineage>
</organism>
<accession>A0AAN7M769</accession>
<comment type="caution">
    <text evidence="2">The sequence shown here is derived from an EMBL/GenBank/DDBJ whole genome shotgun (WGS) entry which is preliminary data.</text>
</comment>
<protein>
    <submittedName>
        <fullName evidence="2">Uncharacterized protein</fullName>
    </submittedName>
</protein>
<proteinExistence type="predicted"/>
<feature type="transmembrane region" description="Helical" evidence="1">
    <location>
        <begin position="66"/>
        <end position="89"/>
    </location>
</feature>
<keyword evidence="1" id="KW-0812">Transmembrane</keyword>
<evidence type="ECO:0000313" key="3">
    <source>
        <dbReference type="Proteomes" id="UP001346149"/>
    </source>
</evidence>
<dbReference type="Proteomes" id="UP001346149">
    <property type="component" value="Unassembled WGS sequence"/>
</dbReference>
<feature type="transmembrane region" description="Helical" evidence="1">
    <location>
        <begin position="101"/>
        <end position="120"/>
    </location>
</feature>
<dbReference type="EMBL" id="JAXQNO010000003">
    <property type="protein sequence ID" value="KAK4800505.1"/>
    <property type="molecule type" value="Genomic_DNA"/>
</dbReference>
<reference evidence="2 3" key="1">
    <citation type="journal article" date="2023" name="Hortic Res">
        <title>Pangenome of water caltrop reveals structural variations and asymmetric subgenome divergence after allopolyploidization.</title>
        <authorList>
            <person name="Zhang X."/>
            <person name="Chen Y."/>
            <person name="Wang L."/>
            <person name="Yuan Y."/>
            <person name="Fang M."/>
            <person name="Shi L."/>
            <person name="Lu R."/>
            <person name="Comes H.P."/>
            <person name="Ma Y."/>
            <person name="Chen Y."/>
            <person name="Huang G."/>
            <person name="Zhou Y."/>
            <person name="Zheng Z."/>
            <person name="Qiu Y."/>
        </authorList>
    </citation>
    <scope>NUCLEOTIDE SEQUENCE [LARGE SCALE GENOMIC DNA]</scope>
    <source>
        <strain evidence="2">F231</strain>
    </source>
</reference>
<evidence type="ECO:0000256" key="1">
    <source>
        <dbReference type="SAM" id="Phobius"/>
    </source>
</evidence>
<keyword evidence="3" id="KW-1185">Reference proteome</keyword>
<keyword evidence="1" id="KW-1133">Transmembrane helix</keyword>
<dbReference type="AlphaFoldDB" id="A0AAN7M769"/>
<evidence type="ECO:0000313" key="2">
    <source>
        <dbReference type="EMBL" id="KAK4800505.1"/>
    </source>
</evidence>